<dbReference type="InterPro" id="IPR012338">
    <property type="entry name" value="Beta-lactam/transpept-like"/>
</dbReference>
<dbReference type="OrthoDB" id="9798166at2"/>
<dbReference type="InterPro" id="IPR001466">
    <property type="entry name" value="Beta-lactam-related"/>
</dbReference>
<name>A0A081PE37_9SPHI</name>
<keyword evidence="6" id="KW-1185">Reference proteome</keyword>
<proteinExistence type="predicted"/>
<protein>
    <recommendedName>
        <fullName evidence="4">Beta-lactamase-related domain-containing protein</fullName>
    </recommendedName>
</protein>
<keyword evidence="3" id="KW-0732">Signal</keyword>
<dbReference type="eggNOG" id="COG1680">
    <property type="taxonomic scope" value="Bacteria"/>
</dbReference>
<dbReference type="InterPro" id="IPR050491">
    <property type="entry name" value="AmpC-like"/>
</dbReference>
<feature type="domain" description="Beta-lactamase-related" evidence="4">
    <location>
        <begin position="42"/>
        <end position="335"/>
    </location>
</feature>
<dbReference type="EMBL" id="JNFF01000089">
    <property type="protein sequence ID" value="KEQ28960.1"/>
    <property type="molecule type" value="Genomic_DNA"/>
</dbReference>
<organism evidence="5 6">
    <name type="scientific">Pedobacter antarcticus 4BY</name>
    <dbReference type="NCBI Taxonomy" id="1358423"/>
    <lineage>
        <taxon>Bacteria</taxon>
        <taxon>Pseudomonadati</taxon>
        <taxon>Bacteroidota</taxon>
        <taxon>Sphingobacteriia</taxon>
        <taxon>Sphingobacteriales</taxon>
        <taxon>Sphingobacteriaceae</taxon>
        <taxon>Pedobacter</taxon>
    </lineage>
</organism>
<dbReference type="RefSeq" id="WP_074964112.1">
    <property type="nucleotide sequence ID" value="NZ_JNFF01000089.1"/>
</dbReference>
<evidence type="ECO:0000313" key="5">
    <source>
        <dbReference type="EMBL" id="KEQ28960.1"/>
    </source>
</evidence>
<comment type="caution">
    <text evidence="5">The sequence shown here is derived from an EMBL/GenBank/DDBJ whole genome shotgun (WGS) entry which is preliminary data.</text>
</comment>
<keyword evidence="2" id="KW-0472">Membrane</keyword>
<dbReference type="AlphaFoldDB" id="A0A081PE37"/>
<accession>A0A081PE37</accession>
<dbReference type="PANTHER" id="PTHR46825">
    <property type="entry name" value="D-ALANYL-D-ALANINE-CARBOXYPEPTIDASE/ENDOPEPTIDASE AMPH"/>
    <property type="match status" value="1"/>
</dbReference>
<comment type="subcellular location">
    <subcellularLocation>
        <location evidence="1">Membrane</location>
    </subcellularLocation>
</comment>
<evidence type="ECO:0000256" key="1">
    <source>
        <dbReference type="ARBA" id="ARBA00004370"/>
    </source>
</evidence>
<reference evidence="5 6" key="1">
    <citation type="journal article" date="1992" name="Int. J. Syst. Bacteriol.">
        <title>Sphingobacterium antarcticus sp. nov. a Psychrotrophic Bacterium from the Soils of Schirmacher Oasis, Antarctica.</title>
        <authorList>
            <person name="Shivaji S."/>
            <person name="Ray M.K."/>
            <person name="Rao N.S."/>
            <person name="Saiserr L."/>
            <person name="Jagannadham M.V."/>
            <person name="Kumar G.S."/>
            <person name="Reddy G."/>
            <person name="Bhargava P.M."/>
        </authorList>
    </citation>
    <scope>NUCLEOTIDE SEQUENCE [LARGE SCALE GENOMIC DNA]</scope>
    <source>
        <strain evidence="5 6">4BY</strain>
    </source>
</reference>
<dbReference type="PANTHER" id="PTHR46825:SF11">
    <property type="entry name" value="PENICILLIN-BINDING PROTEIN 4"/>
    <property type="match status" value="1"/>
</dbReference>
<dbReference type="Pfam" id="PF00144">
    <property type="entry name" value="Beta-lactamase"/>
    <property type="match status" value="1"/>
</dbReference>
<sequence>MKNIIGIIYLLITFSDMAMAQTDTQKIDELITAYASIKEFNGSVLVSKQGKILLKKGYGVKDIQKQTFNDEKTVYLTASITKTFTSVMILKLSELKLLSLDDRLSKYFPDFPHADSISIENLLTHTSGVYDYVQNADFMYNAASKPADQKTMLSLFKDKKLDFQPGTDWKYSNSGYMLLGYIIEKITKMRYDQAIRAYIFKPLDMANSGFDYANLNDSVKATGYYSDSGKDYTKVAPIADSTVLYAAGSIYSTVGDLFKWHEALNANRLISKAMAEKMYSPNKFHNYGYGWTVDSLYNKRIVSHSGGFWGFRSNLARIIDDNICIILLDNTETPGLDNITKMIVAILYKQPYTLPHAKNAVKLHEDQLKKYLGTYQIKESNLELEIKLEAGALVAYPKQGPRAEMSATDATHFFLKEQENFEITFEKAQHTNSYIIKISVNGKTRSGQKM</sequence>
<gene>
    <name evidence="5" type="ORF">N180_13470</name>
</gene>
<feature type="signal peptide" evidence="3">
    <location>
        <begin position="1"/>
        <end position="20"/>
    </location>
</feature>
<dbReference type="Proteomes" id="UP000028007">
    <property type="component" value="Unassembled WGS sequence"/>
</dbReference>
<dbReference type="GO" id="GO:0016020">
    <property type="term" value="C:membrane"/>
    <property type="evidence" value="ECO:0007669"/>
    <property type="project" value="UniProtKB-SubCell"/>
</dbReference>
<dbReference type="SUPFAM" id="SSF56601">
    <property type="entry name" value="beta-lactamase/transpeptidase-like"/>
    <property type="match status" value="1"/>
</dbReference>
<evidence type="ECO:0000256" key="2">
    <source>
        <dbReference type="ARBA" id="ARBA00023136"/>
    </source>
</evidence>
<dbReference type="Gene3D" id="3.40.710.10">
    <property type="entry name" value="DD-peptidase/beta-lactamase superfamily"/>
    <property type="match status" value="1"/>
</dbReference>
<evidence type="ECO:0000259" key="4">
    <source>
        <dbReference type="Pfam" id="PF00144"/>
    </source>
</evidence>
<evidence type="ECO:0000313" key="6">
    <source>
        <dbReference type="Proteomes" id="UP000028007"/>
    </source>
</evidence>
<evidence type="ECO:0000256" key="3">
    <source>
        <dbReference type="SAM" id="SignalP"/>
    </source>
</evidence>
<feature type="chain" id="PRO_5001761776" description="Beta-lactamase-related domain-containing protein" evidence="3">
    <location>
        <begin position="21"/>
        <end position="450"/>
    </location>
</feature>